<dbReference type="InterPro" id="IPR012651">
    <property type="entry name" value="Thia_Transptr_ThiT"/>
</dbReference>
<dbReference type="EMBL" id="JXRP01000013">
    <property type="protein sequence ID" value="KIL48264.1"/>
    <property type="molecule type" value="Genomic_DNA"/>
</dbReference>
<dbReference type="OrthoDB" id="9795813at2"/>
<dbReference type="Proteomes" id="UP000031938">
    <property type="component" value="Unassembled WGS sequence"/>
</dbReference>
<feature type="transmembrane region" description="Helical" evidence="1">
    <location>
        <begin position="55"/>
        <end position="75"/>
    </location>
</feature>
<sequence>MERSKLLFMLEVAIFAAIGVILDRLSFSVWPQGGSVSFAMVPIILMALRWGLKGGLLTGLLVGTIQVVVGGAYIIDPIQGALDYPIAFTVVGFAGLFAGPVKTALMNGLTKKAIVYIVLATLVGTALRYVCHVLSGVVFFSAGSAAVPALKYSLVYNGTFMGPAFILTAIVIAGLLSTVPRVATKQNIRNA</sequence>
<feature type="transmembrane region" description="Helical" evidence="1">
    <location>
        <begin position="81"/>
        <end position="101"/>
    </location>
</feature>
<dbReference type="PATRIC" id="fig|889306.3.peg.1719"/>
<feature type="transmembrane region" description="Helical" evidence="1">
    <location>
        <begin position="113"/>
        <end position="140"/>
    </location>
</feature>
<keyword evidence="1" id="KW-1133">Transmembrane helix</keyword>
<dbReference type="Pfam" id="PF09515">
    <property type="entry name" value="Thia_YuaJ"/>
    <property type="match status" value="1"/>
</dbReference>
<dbReference type="RefSeq" id="WP_041087878.1">
    <property type="nucleotide sequence ID" value="NZ_JXRP01000013.1"/>
</dbReference>
<protein>
    <recommendedName>
        <fullName evidence="4">Proton-coupled thiamine transporter YuaJ</fullName>
    </recommendedName>
</protein>
<dbReference type="NCBIfam" id="TIGR02357">
    <property type="entry name" value="ECF_ThiT_YuaJ"/>
    <property type="match status" value="1"/>
</dbReference>
<evidence type="ECO:0000256" key="1">
    <source>
        <dbReference type="SAM" id="Phobius"/>
    </source>
</evidence>
<evidence type="ECO:0000313" key="3">
    <source>
        <dbReference type="Proteomes" id="UP000031938"/>
    </source>
</evidence>
<dbReference type="Gene3D" id="1.10.1760.20">
    <property type="match status" value="1"/>
</dbReference>
<feature type="transmembrane region" description="Helical" evidence="1">
    <location>
        <begin position="160"/>
        <end position="179"/>
    </location>
</feature>
<dbReference type="AlphaFoldDB" id="A0A0C2S2L3"/>
<evidence type="ECO:0008006" key="4">
    <source>
        <dbReference type="Google" id="ProtNLM"/>
    </source>
</evidence>
<evidence type="ECO:0000313" key="2">
    <source>
        <dbReference type="EMBL" id="KIL48264.1"/>
    </source>
</evidence>
<dbReference type="GO" id="GO:0005886">
    <property type="term" value="C:plasma membrane"/>
    <property type="evidence" value="ECO:0007669"/>
    <property type="project" value="InterPro"/>
</dbReference>
<gene>
    <name evidence="2" type="ORF">KP78_17110</name>
</gene>
<keyword evidence="1" id="KW-0812">Transmembrane</keyword>
<proteinExistence type="predicted"/>
<keyword evidence="3" id="KW-1185">Reference proteome</keyword>
<name>A0A0C2S2L3_9BACL</name>
<feature type="transmembrane region" description="Helical" evidence="1">
    <location>
        <begin position="29"/>
        <end position="48"/>
    </location>
</feature>
<dbReference type="GO" id="GO:0015234">
    <property type="term" value="F:thiamine transmembrane transporter activity"/>
    <property type="evidence" value="ECO:0007669"/>
    <property type="project" value="InterPro"/>
</dbReference>
<organism evidence="2 3">
    <name type="scientific">Jeotgalibacillus soli</name>
    <dbReference type="NCBI Taxonomy" id="889306"/>
    <lineage>
        <taxon>Bacteria</taxon>
        <taxon>Bacillati</taxon>
        <taxon>Bacillota</taxon>
        <taxon>Bacilli</taxon>
        <taxon>Bacillales</taxon>
        <taxon>Caryophanaceae</taxon>
        <taxon>Jeotgalibacillus</taxon>
    </lineage>
</organism>
<dbReference type="STRING" id="889306.KP78_17110"/>
<keyword evidence="1" id="KW-0472">Membrane</keyword>
<comment type="caution">
    <text evidence="2">The sequence shown here is derived from an EMBL/GenBank/DDBJ whole genome shotgun (WGS) entry which is preliminary data.</text>
</comment>
<reference evidence="2 3" key="1">
    <citation type="submission" date="2015-01" db="EMBL/GenBank/DDBJ databases">
        <title>Genome sequencing of Jeotgalibacillus soli.</title>
        <authorList>
            <person name="Goh K.M."/>
            <person name="Chan K.-G."/>
            <person name="Yaakop A.S."/>
            <person name="Ee R."/>
            <person name="Gan H.M."/>
            <person name="Chan C.S."/>
        </authorList>
    </citation>
    <scope>NUCLEOTIDE SEQUENCE [LARGE SCALE GENOMIC DNA]</scope>
    <source>
        <strain evidence="2 3">P9</strain>
    </source>
</reference>
<accession>A0A0C2S2L3</accession>
<feature type="transmembrane region" description="Helical" evidence="1">
    <location>
        <begin position="7"/>
        <end position="23"/>
    </location>
</feature>